<gene>
    <name evidence="2" type="ORF">CUN51_07170</name>
</gene>
<evidence type="ECO:0000256" key="1">
    <source>
        <dbReference type="SAM" id="MobiDB-lite"/>
    </source>
</evidence>
<dbReference type="AlphaFoldDB" id="A0A2M8NZ55"/>
<dbReference type="Proteomes" id="UP000228921">
    <property type="component" value="Unassembled WGS sequence"/>
</dbReference>
<protein>
    <recommendedName>
        <fullName evidence="4">Methylaspartate mutase</fullName>
    </recommendedName>
</protein>
<organism evidence="2 3">
    <name type="scientific">Candidatus Thermofonsia Clade 1 bacterium</name>
    <dbReference type="NCBI Taxonomy" id="2364210"/>
    <lineage>
        <taxon>Bacteria</taxon>
        <taxon>Bacillati</taxon>
        <taxon>Chloroflexota</taxon>
        <taxon>Candidatus Thermofontia</taxon>
        <taxon>Candidatus Thermofonsia Clade 1</taxon>
    </lineage>
</organism>
<feature type="region of interest" description="Disordered" evidence="1">
    <location>
        <begin position="1"/>
        <end position="23"/>
    </location>
</feature>
<dbReference type="EMBL" id="PGTK01000008">
    <property type="protein sequence ID" value="PJF30582.1"/>
    <property type="molecule type" value="Genomic_DNA"/>
</dbReference>
<name>A0A2M8NZ55_9CHLR</name>
<proteinExistence type="predicted"/>
<evidence type="ECO:0008006" key="4">
    <source>
        <dbReference type="Google" id="ProtNLM"/>
    </source>
</evidence>
<accession>A0A2M8NZ55</accession>
<comment type="caution">
    <text evidence="2">The sequence shown here is derived from an EMBL/GenBank/DDBJ whole genome shotgun (WGS) entry which is preliminary data.</text>
</comment>
<dbReference type="InterPro" id="IPR006230">
    <property type="entry name" value="MutL"/>
</dbReference>
<reference evidence="2 3" key="1">
    <citation type="submission" date="2017-11" db="EMBL/GenBank/DDBJ databases">
        <title>Evolution of Phototrophy in the Chloroflexi Phylum Driven by Horizontal Gene Transfer.</title>
        <authorList>
            <person name="Ward L.M."/>
            <person name="Hemp J."/>
            <person name="Shih P.M."/>
            <person name="Mcglynn S.E."/>
            <person name="Fischer W."/>
        </authorList>
    </citation>
    <scope>NUCLEOTIDE SEQUENCE [LARGE SCALE GENOMIC DNA]</scope>
    <source>
        <strain evidence="2">CP2_2F</strain>
    </source>
</reference>
<evidence type="ECO:0000313" key="3">
    <source>
        <dbReference type="Proteomes" id="UP000228921"/>
    </source>
</evidence>
<sequence>MAARTRTPKAKSDKQQAPSKRLARQAIETQPVETAVRRVVTADIGSVHTHVALYDLVEGQFRLVGRAQALTTAAPRGYDVSEGLRRALEELGALSGLNFLSPDREQHFLLGEDHGNTFVATASGGKPIRTILVGLMPNVSLESGKRALESSYIELVDALDLLDVRTLEQQVNAILRAAPDLIVIVGGTNSGANAPVRTLIDTVRIAAQLAPGAKPIVLYAGNAALAAYVREQLDDHVVLYVTENVRPSLERESFDPIRLELALLYGDYRARTTPGFKTIQEVSALGVLPSVESYSNIVRYLADSGGKKQNVLAVDVGSSTVTVCAMVRGALNITIRSDLGLGHSAVSGAEAVGVRNIARWLTFEPSPNEIMDYVWNKTLRPATLPEISRELEIEYALARELIRAAMQTSRQGWQGVPLNAPLPPMQPIIGIGSVLAQPINPGMGALLLLDALQPQGIVDLRLDPYGVMASMGSLIHLEPLTVVQVLETGGLLNLATAICPSGKTSGIALEARVTYADGRSREVRLPSNTLRVVPLPLGQKAQVSVKLGRGLRLNGKRRLTFQAGGSAVGLIFDTRGRPFALPRELSRRAEILPKWYEAVQEGE</sequence>
<evidence type="ECO:0000313" key="2">
    <source>
        <dbReference type="EMBL" id="PJF30582.1"/>
    </source>
</evidence>
<dbReference type="Pfam" id="PF13941">
    <property type="entry name" value="MutL"/>
    <property type="match status" value="1"/>
</dbReference>